<dbReference type="PANTHER" id="PTHR21716:SF4">
    <property type="entry name" value="TRANSMEMBRANE PROTEIN 245"/>
    <property type="match status" value="1"/>
</dbReference>
<sequence>MSTPQASAIHRALLIVVIALLMFLGYRVLSAFIVPMVWAGILAYVTWPGYQRLKRATGGPNRSAALMTVLLALVLVLPMAWGIYVLQDEAGKVMGRLTAQLSSGTLQTPGFIRTLPGIGHELEGFLDRLLHEPGALRAQLERVTQHVWGSAGAIAGGISRNAAKLGMTLVTLFFFYRDGEVLMAQIRTALQHLIGRRTNGYVQAAADMTRAVVIGIVLTALAQGFLAGVGYAVAGMDSPVFLAAITTLIALIPFGTPFAWGSVAIWLFAQGDVAAALGLAAWGTFVISWVDNIIRPFVISGKTHIPFLLVMFGVLGGLNAFGMVGLFLGPVILAVLVAVWRQWLEGEKAEA</sequence>
<comment type="similarity">
    <text evidence="2">Belongs to the autoinducer-2 exporter (AI-2E) (TC 2.A.86) family.</text>
</comment>
<dbReference type="GO" id="GO:0016020">
    <property type="term" value="C:membrane"/>
    <property type="evidence" value="ECO:0007669"/>
    <property type="project" value="UniProtKB-SubCell"/>
</dbReference>
<feature type="transmembrane region" description="Helical" evidence="6">
    <location>
        <begin position="65"/>
        <end position="86"/>
    </location>
</feature>
<evidence type="ECO:0000256" key="6">
    <source>
        <dbReference type="SAM" id="Phobius"/>
    </source>
</evidence>
<gene>
    <name evidence="7" type="ORF">EV700_2312</name>
</gene>
<comment type="caution">
    <text evidence="7">The sequence shown here is derived from an EMBL/GenBank/DDBJ whole genome shotgun (WGS) entry which is preliminary data.</text>
</comment>
<evidence type="ECO:0000256" key="4">
    <source>
        <dbReference type="ARBA" id="ARBA00022989"/>
    </source>
</evidence>
<evidence type="ECO:0000313" key="8">
    <source>
        <dbReference type="Proteomes" id="UP000292423"/>
    </source>
</evidence>
<comment type="subcellular location">
    <subcellularLocation>
        <location evidence="1">Membrane</location>
        <topology evidence="1">Multi-pass membrane protein</topology>
    </subcellularLocation>
</comment>
<proteinExistence type="inferred from homology"/>
<name>A0A4Q7YNI0_9GAMM</name>
<evidence type="ECO:0000256" key="3">
    <source>
        <dbReference type="ARBA" id="ARBA00022692"/>
    </source>
</evidence>
<feature type="transmembrane region" description="Helical" evidence="6">
    <location>
        <begin position="310"/>
        <end position="340"/>
    </location>
</feature>
<reference evidence="7 8" key="1">
    <citation type="submission" date="2019-02" db="EMBL/GenBank/DDBJ databases">
        <title>Genomic Encyclopedia of Type Strains, Phase IV (KMG-IV): sequencing the most valuable type-strain genomes for metagenomic binning, comparative biology and taxonomic classification.</title>
        <authorList>
            <person name="Goeker M."/>
        </authorList>
    </citation>
    <scope>NUCLEOTIDE SEQUENCE [LARGE SCALE GENOMIC DNA]</scope>
    <source>
        <strain evidence="7 8">DSM 105135</strain>
    </source>
</reference>
<dbReference type="PANTHER" id="PTHR21716">
    <property type="entry name" value="TRANSMEMBRANE PROTEIN"/>
    <property type="match status" value="1"/>
</dbReference>
<evidence type="ECO:0000256" key="2">
    <source>
        <dbReference type="ARBA" id="ARBA00009773"/>
    </source>
</evidence>
<dbReference type="Pfam" id="PF01594">
    <property type="entry name" value="AI-2E_transport"/>
    <property type="match status" value="1"/>
</dbReference>
<evidence type="ECO:0000256" key="1">
    <source>
        <dbReference type="ARBA" id="ARBA00004141"/>
    </source>
</evidence>
<keyword evidence="3 6" id="KW-0812">Transmembrane</keyword>
<dbReference type="EMBL" id="SHKX01000013">
    <property type="protein sequence ID" value="RZU38381.1"/>
    <property type="molecule type" value="Genomic_DNA"/>
</dbReference>
<feature type="transmembrane region" description="Helical" evidence="6">
    <location>
        <begin position="12"/>
        <end position="45"/>
    </location>
</feature>
<protein>
    <submittedName>
        <fullName evidence="7">Putative PurR-regulated permease PerM</fullName>
    </submittedName>
</protein>
<keyword evidence="5 6" id="KW-0472">Membrane</keyword>
<keyword evidence="4 6" id="KW-1133">Transmembrane helix</keyword>
<evidence type="ECO:0000256" key="5">
    <source>
        <dbReference type="ARBA" id="ARBA00023136"/>
    </source>
</evidence>
<organism evidence="7 8">
    <name type="scientific">Fluviicoccus keumensis</name>
    <dbReference type="NCBI Taxonomy" id="1435465"/>
    <lineage>
        <taxon>Bacteria</taxon>
        <taxon>Pseudomonadati</taxon>
        <taxon>Pseudomonadota</taxon>
        <taxon>Gammaproteobacteria</taxon>
        <taxon>Moraxellales</taxon>
        <taxon>Moraxellaceae</taxon>
        <taxon>Fluviicoccus</taxon>
    </lineage>
</organism>
<dbReference type="InterPro" id="IPR002549">
    <property type="entry name" value="AI-2E-like"/>
</dbReference>
<dbReference type="Proteomes" id="UP000292423">
    <property type="component" value="Unassembled WGS sequence"/>
</dbReference>
<feature type="transmembrane region" description="Helical" evidence="6">
    <location>
        <begin position="273"/>
        <end position="290"/>
    </location>
</feature>
<accession>A0A4Q7YNI0</accession>
<evidence type="ECO:0000313" key="7">
    <source>
        <dbReference type="EMBL" id="RZU38381.1"/>
    </source>
</evidence>
<dbReference type="RefSeq" id="WP_130413911.1">
    <property type="nucleotide sequence ID" value="NZ_SHKX01000013.1"/>
</dbReference>
<feature type="transmembrane region" description="Helical" evidence="6">
    <location>
        <begin position="211"/>
        <end position="234"/>
    </location>
</feature>
<feature type="transmembrane region" description="Helical" evidence="6">
    <location>
        <begin position="240"/>
        <end position="261"/>
    </location>
</feature>
<dbReference type="AlphaFoldDB" id="A0A4Q7YNI0"/>
<dbReference type="OrthoDB" id="5298283at2"/>
<keyword evidence="8" id="KW-1185">Reference proteome</keyword>